<sequence>MSGPYRSQIALANNRLEGYNTAVSAWNAQNKAHSPEAEIEVASFLDKIERTIAQLDKLHQDWIDYMQRLPETGLAAEEATYDTFTSKTCSFLAVVSDGHDALHLLRSKQREYRILAPPPSAPT</sequence>
<proteinExistence type="predicted"/>
<evidence type="ECO:0000313" key="1">
    <source>
        <dbReference type="Proteomes" id="UP000095287"/>
    </source>
</evidence>
<accession>A0A1I7Y1S6</accession>
<dbReference type="AlphaFoldDB" id="A0A1I7Y1S6"/>
<keyword evidence="1" id="KW-1185">Reference proteome</keyword>
<dbReference type="Proteomes" id="UP000095287">
    <property type="component" value="Unplaced"/>
</dbReference>
<name>A0A1I7Y1S6_9BILA</name>
<dbReference type="WBParaSite" id="L893_g1186.t1">
    <property type="protein sequence ID" value="L893_g1186.t1"/>
    <property type="gene ID" value="L893_g1186"/>
</dbReference>
<reference evidence="2" key="1">
    <citation type="submission" date="2016-11" db="UniProtKB">
        <authorList>
            <consortium name="WormBaseParasite"/>
        </authorList>
    </citation>
    <scope>IDENTIFICATION</scope>
</reference>
<protein>
    <submittedName>
        <fullName evidence="2">Uncharacterized protein</fullName>
    </submittedName>
</protein>
<organism evidence="1 2">
    <name type="scientific">Steinernema glaseri</name>
    <dbReference type="NCBI Taxonomy" id="37863"/>
    <lineage>
        <taxon>Eukaryota</taxon>
        <taxon>Metazoa</taxon>
        <taxon>Ecdysozoa</taxon>
        <taxon>Nematoda</taxon>
        <taxon>Chromadorea</taxon>
        <taxon>Rhabditida</taxon>
        <taxon>Tylenchina</taxon>
        <taxon>Panagrolaimomorpha</taxon>
        <taxon>Strongyloidoidea</taxon>
        <taxon>Steinernematidae</taxon>
        <taxon>Steinernema</taxon>
    </lineage>
</organism>
<evidence type="ECO:0000313" key="2">
    <source>
        <dbReference type="WBParaSite" id="L893_g1186.t1"/>
    </source>
</evidence>